<dbReference type="InterPro" id="IPR027417">
    <property type="entry name" value="P-loop_NTPase"/>
</dbReference>
<dbReference type="PANTHER" id="PTHR32182:SF19">
    <property type="entry name" value="HOMOLOGY WITH RECF PROTEIN"/>
    <property type="match status" value="1"/>
</dbReference>
<name>A0A5Q0TJW6_9VIBR</name>
<evidence type="ECO:0000313" key="2">
    <source>
        <dbReference type="EMBL" id="QGA66405.1"/>
    </source>
</evidence>
<evidence type="ECO:0000313" key="3">
    <source>
        <dbReference type="Proteomes" id="UP000348942"/>
    </source>
</evidence>
<keyword evidence="3" id="KW-1185">Reference proteome</keyword>
<evidence type="ECO:0000259" key="1">
    <source>
        <dbReference type="Pfam" id="PF20469"/>
    </source>
</evidence>
<gene>
    <name evidence="2" type="ORF">GFB47_13315</name>
</gene>
<dbReference type="Pfam" id="PF11398">
    <property type="entry name" value="DUF2813"/>
    <property type="match status" value="1"/>
</dbReference>
<dbReference type="EMBL" id="CP045700">
    <property type="protein sequence ID" value="QGA66405.1"/>
    <property type="molecule type" value="Genomic_DNA"/>
</dbReference>
<dbReference type="SUPFAM" id="SSF52540">
    <property type="entry name" value="P-loop containing nucleoside triphosphate hydrolases"/>
    <property type="match status" value="1"/>
</dbReference>
<dbReference type="InterPro" id="IPR034139">
    <property type="entry name" value="TOPRIM_OLD"/>
</dbReference>
<dbReference type="CDD" id="cd01026">
    <property type="entry name" value="TOPRIM_OLD"/>
    <property type="match status" value="1"/>
</dbReference>
<dbReference type="GO" id="GO:0000731">
    <property type="term" value="P:DNA synthesis involved in DNA repair"/>
    <property type="evidence" value="ECO:0007669"/>
    <property type="project" value="TreeGrafter"/>
</dbReference>
<dbReference type="Proteomes" id="UP000348942">
    <property type="component" value="Chromosome 2"/>
</dbReference>
<organism evidence="2 3">
    <name type="scientific">Vibrio algicola</name>
    <dbReference type="NCBI Taxonomy" id="2662262"/>
    <lineage>
        <taxon>Bacteria</taxon>
        <taxon>Pseudomonadati</taxon>
        <taxon>Pseudomonadota</taxon>
        <taxon>Gammaproteobacteria</taxon>
        <taxon>Vibrionales</taxon>
        <taxon>Vibrionaceae</taxon>
        <taxon>Vibrio</taxon>
    </lineage>
</organism>
<dbReference type="GO" id="GO:0006302">
    <property type="term" value="P:double-strand break repair"/>
    <property type="evidence" value="ECO:0007669"/>
    <property type="project" value="TreeGrafter"/>
</dbReference>
<dbReference type="AlphaFoldDB" id="A0A5Q0TJW6"/>
<accession>A0A5Q0TJW6</accession>
<dbReference type="InterPro" id="IPR022602">
    <property type="entry name" value="DUF2813"/>
</dbReference>
<dbReference type="PANTHER" id="PTHR32182">
    <property type="entry name" value="DNA REPLICATION AND REPAIR PROTEIN RECF"/>
    <property type="match status" value="1"/>
</dbReference>
<proteinExistence type="predicted"/>
<feature type="domain" description="OLD protein-like TOPRIM" evidence="1">
    <location>
        <begin position="388"/>
        <end position="452"/>
    </location>
</feature>
<reference evidence="2 3" key="1">
    <citation type="submission" date="2019-10" db="EMBL/GenBank/DDBJ databases">
        <title>Vibrio sp. nov., isolated from Coralline algae surface.</title>
        <authorList>
            <person name="Geng Y."/>
            <person name="Zhang X."/>
        </authorList>
    </citation>
    <scope>NUCLEOTIDE SEQUENCE [LARGE SCALE GENOMIC DNA]</scope>
    <source>
        <strain evidence="2 3">SM1977</strain>
    </source>
</reference>
<sequence length="561" mass="64756">MQLERIEIVGFRGIQRLSIGFDEITTLLGENTWGKSSLLDALCIALPHNGQLYPFQIQDFHVNYALSQPQTQHIQIVTQWRTQHKSEHLSARYRRLKPIWIDSDHADNDKNSDSEDTKSFLFQISAIRNEHKVSTHYQFLDWEGNVLAIHDCEQLALELSRLHPVIRLRDARRLHQQNEEVIFSDDNDKEKIERRVNNTYRRLSAMPGHVNKAELKSTINAMQHLIDHYFSFQNQPKQNPREARDGLFSGLSESINPNKDSLIHLLKSNKNHQSKLLLMGLLNAYFQAKGAADISQSARPIMILEDPESRLHPTNLLKSWELLQMIPMQKIVTTNSGILLSAVPFFSIRRLVRQSDKTVALSIPHHLLSHDELRRISFHIRFHRPNALFARSWLLVEGETEFWLFNELAKVCGYQLANEGIQLVEFAQSGLKSLIKVAKALKIDWHVVTDGDAAGNKYATTVRSLLEQDLEQHRLTELPDKDIENFLYHHGFEKFFRDLINIPIDQPVSAKKVINRVLKKHAKPDVALSIAEYCEQQGIEQIPQLLRRILKRVITMANGNN</sequence>
<dbReference type="Pfam" id="PF20469">
    <property type="entry name" value="OLD-like_TOPRIM"/>
    <property type="match status" value="1"/>
</dbReference>
<dbReference type="Gene3D" id="3.40.50.300">
    <property type="entry name" value="P-loop containing nucleotide triphosphate hydrolases"/>
    <property type="match status" value="1"/>
</dbReference>
<dbReference type="RefSeq" id="WP_153448538.1">
    <property type="nucleotide sequence ID" value="NZ_CP045700.1"/>
</dbReference>
<protein>
    <submittedName>
        <fullName evidence="2">DUF2813 domain-containing protein</fullName>
    </submittedName>
</protein>